<dbReference type="PANTHER" id="PTHR33198">
    <property type="entry name" value="ANK_REP_REGION DOMAIN-CONTAINING PROTEIN-RELATED"/>
    <property type="match status" value="1"/>
</dbReference>
<name>A0A9N9X7Y7_DIABA</name>
<dbReference type="EMBL" id="OU898278">
    <property type="protein sequence ID" value="CAG9830928.1"/>
    <property type="molecule type" value="Genomic_DNA"/>
</dbReference>
<organism evidence="1 2">
    <name type="scientific">Diabrotica balteata</name>
    <name type="common">Banded cucumber beetle</name>
    <dbReference type="NCBI Taxonomy" id="107213"/>
    <lineage>
        <taxon>Eukaryota</taxon>
        <taxon>Metazoa</taxon>
        <taxon>Ecdysozoa</taxon>
        <taxon>Arthropoda</taxon>
        <taxon>Hexapoda</taxon>
        <taxon>Insecta</taxon>
        <taxon>Pterygota</taxon>
        <taxon>Neoptera</taxon>
        <taxon>Endopterygota</taxon>
        <taxon>Coleoptera</taxon>
        <taxon>Polyphaga</taxon>
        <taxon>Cucujiformia</taxon>
        <taxon>Chrysomeloidea</taxon>
        <taxon>Chrysomelidae</taxon>
        <taxon>Galerucinae</taxon>
        <taxon>Diabroticina</taxon>
        <taxon>Diabroticites</taxon>
        <taxon>Diabrotica</taxon>
    </lineage>
</organism>
<dbReference type="Proteomes" id="UP001153709">
    <property type="component" value="Chromosome 3"/>
</dbReference>
<reference evidence="1" key="1">
    <citation type="submission" date="2022-01" db="EMBL/GenBank/DDBJ databases">
        <authorList>
            <person name="King R."/>
        </authorList>
    </citation>
    <scope>NUCLEOTIDE SEQUENCE</scope>
</reference>
<protein>
    <submittedName>
        <fullName evidence="1">Uncharacterized protein</fullName>
    </submittedName>
</protein>
<sequence>MALIGNIEAFTGVPEEFESYIERLAQLFIVNTVSMVLKNLVVPPTDFTFQEVKEKLIKHFSPLVSEIYERFVFNRCEQKADQYIFDYSVELRKLAYSCNFGQFLEEALSDRFVCGIRVEGIQKKLLGEVDLTYQSACQLALASEVAQKQVKLLSEGEVIIEVNVQLKNEDVLIVQKLGHVKNLYPDIQPQPMKVVQEEEYNIERDEVKNDIFTLHTVSDMSNSAYHVTLKINNNNLTFEVDTGARRAVNVCQPIKAVGECTLWE</sequence>
<dbReference type="OrthoDB" id="6770165at2759"/>
<proteinExistence type="predicted"/>
<accession>A0A9N9X7Y7</accession>
<dbReference type="AlphaFoldDB" id="A0A9N9X7Y7"/>
<evidence type="ECO:0000313" key="1">
    <source>
        <dbReference type="EMBL" id="CAG9830928.1"/>
    </source>
</evidence>
<gene>
    <name evidence="1" type="ORF">DIABBA_LOCUS4575</name>
</gene>
<evidence type="ECO:0000313" key="2">
    <source>
        <dbReference type="Proteomes" id="UP001153709"/>
    </source>
</evidence>
<dbReference type="PANTHER" id="PTHR33198:SF19">
    <property type="entry name" value="CCHC-TYPE DOMAIN-CONTAINING PROTEIN"/>
    <property type="match status" value="1"/>
</dbReference>
<keyword evidence="2" id="KW-1185">Reference proteome</keyword>